<evidence type="ECO:0000256" key="1">
    <source>
        <dbReference type="SAM" id="MobiDB-lite"/>
    </source>
</evidence>
<organism evidence="2 3">
    <name type="scientific">Polynucleobacter wuianus</name>
    <dbReference type="NCBI Taxonomy" id="1743168"/>
    <lineage>
        <taxon>Bacteria</taxon>
        <taxon>Pseudomonadati</taxon>
        <taxon>Pseudomonadota</taxon>
        <taxon>Betaproteobacteria</taxon>
        <taxon>Burkholderiales</taxon>
        <taxon>Burkholderiaceae</taxon>
        <taxon>Polynucleobacter</taxon>
    </lineage>
</organism>
<protein>
    <submittedName>
        <fullName evidence="2">Uncharacterized protein</fullName>
    </submittedName>
</protein>
<reference evidence="3" key="1">
    <citation type="submission" date="2016-05" db="EMBL/GenBank/DDBJ databases">
        <title>Polynucleobacter sp. QLW-P1FAT50C-4 genome.</title>
        <authorList>
            <person name="Hahn M.W."/>
        </authorList>
    </citation>
    <scope>NUCLEOTIDE SEQUENCE [LARGE SCALE GENOMIC DNA]</scope>
    <source>
        <strain evidence="3">QLW-P1FAT50C-4</strain>
    </source>
</reference>
<dbReference type="STRING" id="1743168.A8O14_06380"/>
<dbReference type="KEGG" id="pwu:A8O14_06380"/>
<name>A0A191UFQ6_9BURK</name>
<dbReference type="EMBL" id="CP015922">
    <property type="protein sequence ID" value="ANI99735.1"/>
    <property type="molecule type" value="Genomic_DNA"/>
</dbReference>
<evidence type="ECO:0000313" key="3">
    <source>
        <dbReference type="Proteomes" id="UP000078463"/>
    </source>
</evidence>
<gene>
    <name evidence="2" type="ORF">A8O14_06380</name>
</gene>
<feature type="region of interest" description="Disordered" evidence="1">
    <location>
        <begin position="126"/>
        <end position="147"/>
    </location>
</feature>
<dbReference type="Proteomes" id="UP000078463">
    <property type="component" value="Chromosome"/>
</dbReference>
<accession>A0A191UFQ6</accession>
<proteinExistence type="predicted"/>
<dbReference type="AlphaFoldDB" id="A0A191UFQ6"/>
<evidence type="ECO:0000313" key="2">
    <source>
        <dbReference type="EMBL" id="ANI99735.1"/>
    </source>
</evidence>
<keyword evidence="3" id="KW-1185">Reference proteome</keyword>
<sequence length="147" mass="16708">MFLIMISATALSSQTVLEQIKGGAESAQQQCFMKIHFDTIQYQDCIDELAERQMNSSPQKLGTYYFAYVGAMDAVRTGMYGSYNTAWYFLQRFRKIQRTLGIDDRSLCTTVPGNCDIRLSQIEQMRKMPQPAPIDTDGGTPKEKQTH</sequence>